<name>A0A1B9F409_9BACT</name>
<dbReference type="Pfam" id="PF00534">
    <property type="entry name" value="Glycos_transf_1"/>
    <property type="match status" value="1"/>
</dbReference>
<evidence type="ECO:0000259" key="1">
    <source>
        <dbReference type="Pfam" id="PF00534"/>
    </source>
</evidence>
<gene>
    <name evidence="2" type="ORF">DBT_1975</name>
</gene>
<dbReference type="InterPro" id="IPR001296">
    <property type="entry name" value="Glyco_trans_1"/>
</dbReference>
<evidence type="ECO:0000313" key="2">
    <source>
        <dbReference type="EMBL" id="OCC14660.1"/>
    </source>
</evidence>
<comment type="caution">
    <text evidence="2">The sequence shown here is derived from an EMBL/GenBank/DDBJ whole genome shotgun (WGS) entry which is preliminary data.</text>
</comment>
<dbReference type="Gene3D" id="3.40.50.2000">
    <property type="entry name" value="Glycogen Phosphorylase B"/>
    <property type="match status" value="2"/>
</dbReference>
<dbReference type="EMBL" id="MAGO01000010">
    <property type="protein sequence ID" value="OCC14660.1"/>
    <property type="molecule type" value="Genomic_DNA"/>
</dbReference>
<dbReference type="CDD" id="cd03801">
    <property type="entry name" value="GT4_PimA-like"/>
    <property type="match status" value="1"/>
</dbReference>
<proteinExistence type="predicted"/>
<organism evidence="2 3">
    <name type="scientific">Dissulfuribacter thermophilus</name>
    <dbReference type="NCBI Taxonomy" id="1156395"/>
    <lineage>
        <taxon>Bacteria</taxon>
        <taxon>Pseudomonadati</taxon>
        <taxon>Thermodesulfobacteriota</taxon>
        <taxon>Dissulfuribacteria</taxon>
        <taxon>Dissulfuribacterales</taxon>
        <taxon>Dissulfuribacteraceae</taxon>
        <taxon>Dissulfuribacter</taxon>
    </lineage>
</organism>
<evidence type="ECO:0000313" key="3">
    <source>
        <dbReference type="Proteomes" id="UP000093080"/>
    </source>
</evidence>
<keyword evidence="2" id="KW-0808">Transferase</keyword>
<feature type="domain" description="Glycosyl transferase family 1" evidence="1">
    <location>
        <begin position="170"/>
        <end position="330"/>
    </location>
</feature>
<keyword evidence="3" id="KW-1185">Reference proteome</keyword>
<protein>
    <submittedName>
        <fullName evidence="2">Glycosyltransferase</fullName>
    </submittedName>
</protein>
<dbReference type="SUPFAM" id="SSF53756">
    <property type="entry name" value="UDP-Glycosyltransferase/glycogen phosphorylase"/>
    <property type="match status" value="1"/>
</dbReference>
<dbReference type="AlphaFoldDB" id="A0A1B9F409"/>
<reference evidence="2 3" key="1">
    <citation type="submission" date="2016-06" db="EMBL/GenBank/DDBJ databases">
        <title>Respiratory ammonification of nitrate coupled to the oxidation of elemental sulfur in deep-sea autotrophic thermophilic bacteria.</title>
        <authorList>
            <person name="Slobodkina G.B."/>
            <person name="Mardanov A.V."/>
            <person name="Ravin N.V."/>
            <person name="Frolova A.A."/>
            <person name="Viryasiv M.B."/>
            <person name="Chernyh N.A."/>
            <person name="Bonch-Osmolovskaya E.A."/>
            <person name="Slobodkin A.I."/>
        </authorList>
    </citation>
    <scope>NUCLEOTIDE SEQUENCE [LARGE SCALE GENOMIC DNA]</scope>
    <source>
        <strain evidence="2 3">S69</strain>
    </source>
</reference>
<dbReference type="PANTHER" id="PTHR12526:SF638">
    <property type="entry name" value="SPORE COAT PROTEIN SA"/>
    <property type="match status" value="1"/>
</dbReference>
<accession>A0A1B9F409</accession>
<dbReference type="GO" id="GO:0016757">
    <property type="term" value="F:glycosyltransferase activity"/>
    <property type="evidence" value="ECO:0007669"/>
    <property type="project" value="InterPro"/>
</dbReference>
<dbReference type="STRING" id="1156395.DBT_1975"/>
<sequence>MALPLLNNKIDINIAIEMPKGVELIELPGFIGVVDFIKKLPLILPKLLFILDREIKRSDAVMVMHDDFLGFIAIMKARKYKKIHLLYIGGNQVEVVRNKYNGFKRWAAVCLARFFESLDQYFMDRGLIVLATGNEDIIRLSAPGRHIYPYFTSLISNKDIIYKKPQGGMLDEAKIIYVGFLTENKGVHILLQAIAEICQEKYPFDIKLNIIGDGYYRTKLETICRQLGIGENVKFHGFIGNRNRLKQLFIASDLCVLPSMSEGIPKVLLEAMAYGVPILTTNVGGIPDIIENEVNGLMVPANSVNELKNGITRILSDHKLRHSLIEGGYRFIQKHTREKQAKAIVNYLIGKVNND</sequence>
<dbReference type="Proteomes" id="UP000093080">
    <property type="component" value="Unassembled WGS sequence"/>
</dbReference>
<dbReference type="PANTHER" id="PTHR12526">
    <property type="entry name" value="GLYCOSYLTRANSFERASE"/>
    <property type="match status" value="1"/>
</dbReference>